<comment type="caution">
    <text evidence="1">The sequence shown here is derived from an EMBL/GenBank/DDBJ whole genome shotgun (WGS) entry which is preliminary data.</text>
</comment>
<dbReference type="Proteomes" id="UP000037997">
    <property type="component" value="Unassembled WGS sequence"/>
</dbReference>
<dbReference type="AlphaFoldDB" id="A0A0N0LT30"/>
<dbReference type="EMBL" id="JNOC01000103">
    <property type="protein sequence ID" value="KPH54739.1"/>
    <property type="molecule type" value="Genomic_DNA"/>
</dbReference>
<dbReference type="RefSeq" id="WP_054198704.1">
    <property type="nucleotide sequence ID" value="NZ_JNOC01000103.1"/>
</dbReference>
<organism evidence="1 2">
    <name type="scientific">Helicobacter pullorum</name>
    <dbReference type="NCBI Taxonomy" id="35818"/>
    <lineage>
        <taxon>Bacteria</taxon>
        <taxon>Pseudomonadati</taxon>
        <taxon>Campylobacterota</taxon>
        <taxon>Epsilonproteobacteria</taxon>
        <taxon>Campylobacterales</taxon>
        <taxon>Helicobacteraceae</taxon>
        <taxon>Helicobacter</taxon>
    </lineage>
</organism>
<gene>
    <name evidence="1" type="ORF">HPU229334_00330</name>
</gene>
<protein>
    <submittedName>
        <fullName evidence="1">Uncharacterized protein</fullName>
    </submittedName>
</protein>
<proteinExistence type="predicted"/>
<dbReference type="PATRIC" id="fig|35818.11.peg.63"/>
<reference evidence="1 2" key="1">
    <citation type="submission" date="2014-06" db="EMBL/GenBank/DDBJ databases">
        <title>Helicobacter pullorum isolates in fresh chicken meat - phenotypic and genotypic features.</title>
        <authorList>
            <person name="Borges V."/>
            <person name="Santos A."/>
            <person name="Correia C.B."/>
            <person name="Saraiva M."/>
            <person name="Menard A."/>
            <person name="Vieira L."/>
            <person name="Sampaio D.A."/>
            <person name="Gomes J.P."/>
            <person name="Oleastro M."/>
        </authorList>
    </citation>
    <scope>NUCLEOTIDE SEQUENCE [LARGE SCALE GENOMIC DNA]</scope>
    <source>
        <strain evidence="1 2">229334/12</strain>
    </source>
</reference>
<evidence type="ECO:0000313" key="2">
    <source>
        <dbReference type="Proteomes" id="UP000037997"/>
    </source>
</evidence>
<sequence length="93" mass="10902">MAKINTPEDLFIHFLFTEDCKITINQLYNTYKEVFLKPLAGICGGIKRQSQEILKNEYEHPTRIFYVKTCTIKVVYKKETLEIISVSWVGKKL</sequence>
<name>A0A0N0LT30_9HELI</name>
<evidence type="ECO:0000313" key="1">
    <source>
        <dbReference type="EMBL" id="KPH54739.1"/>
    </source>
</evidence>
<accession>A0A0N0LT30</accession>